<keyword evidence="5" id="KW-1133">Transmembrane helix</keyword>
<dbReference type="InterPro" id="IPR000873">
    <property type="entry name" value="AMP-dep_synth/lig_dom"/>
</dbReference>
<name>A0A443SSH8_9ACAR</name>
<keyword evidence="5" id="KW-0812">Transmembrane</keyword>
<reference evidence="7 8" key="1">
    <citation type="journal article" date="2018" name="Gigascience">
        <title>Genomes of trombidid mites reveal novel predicted allergens and laterally-transferred genes associated with secondary metabolism.</title>
        <authorList>
            <person name="Dong X."/>
            <person name="Chaisiri K."/>
            <person name="Xia D."/>
            <person name="Armstrong S.D."/>
            <person name="Fang Y."/>
            <person name="Donnelly M.J."/>
            <person name="Kadowaki T."/>
            <person name="McGarry J.W."/>
            <person name="Darby A.C."/>
            <person name="Makepeace B.L."/>
        </authorList>
    </citation>
    <scope>NUCLEOTIDE SEQUENCE [LARGE SCALE GENOMIC DNA]</scope>
    <source>
        <strain evidence="7">UoL-UT</strain>
    </source>
</reference>
<evidence type="ECO:0000256" key="3">
    <source>
        <dbReference type="ARBA" id="ARBA00022598"/>
    </source>
</evidence>
<keyword evidence="8" id="KW-1185">Reference proteome</keyword>
<dbReference type="GO" id="GO:0005777">
    <property type="term" value="C:peroxisome"/>
    <property type="evidence" value="ECO:0007669"/>
    <property type="project" value="UniProtKB-SubCell"/>
</dbReference>
<protein>
    <submittedName>
        <fullName evidence="7">AMP-binding protein-like protein</fullName>
    </submittedName>
</protein>
<dbReference type="Proteomes" id="UP000288716">
    <property type="component" value="Unassembled WGS sequence"/>
</dbReference>
<dbReference type="Gene3D" id="3.40.50.980">
    <property type="match status" value="2"/>
</dbReference>
<evidence type="ECO:0000256" key="1">
    <source>
        <dbReference type="ARBA" id="ARBA00004275"/>
    </source>
</evidence>
<comment type="subcellular location">
    <subcellularLocation>
        <location evidence="1">Peroxisome</location>
    </subcellularLocation>
</comment>
<dbReference type="PANTHER" id="PTHR24096:SF149">
    <property type="entry name" value="AMP-BINDING DOMAIN-CONTAINING PROTEIN-RELATED"/>
    <property type="match status" value="1"/>
</dbReference>
<dbReference type="EMBL" id="NCKV01000493">
    <property type="protein sequence ID" value="RWS30462.1"/>
    <property type="molecule type" value="Genomic_DNA"/>
</dbReference>
<evidence type="ECO:0000259" key="6">
    <source>
        <dbReference type="Pfam" id="PF00501"/>
    </source>
</evidence>
<evidence type="ECO:0000313" key="7">
    <source>
        <dbReference type="EMBL" id="RWS30462.1"/>
    </source>
</evidence>
<evidence type="ECO:0000313" key="8">
    <source>
        <dbReference type="Proteomes" id="UP000288716"/>
    </source>
</evidence>
<comment type="caution">
    <text evidence="7">The sequence shown here is derived from an EMBL/GenBank/DDBJ whole genome shotgun (WGS) entry which is preliminary data.</text>
</comment>
<keyword evidence="3" id="KW-0436">Ligase</keyword>
<keyword evidence="5" id="KW-0472">Membrane</keyword>
<dbReference type="PROSITE" id="PS00455">
    <property type="entry name" value="AMP_BINDING"/>
    <property type="match status" value="1"/>
</dbReference>
<dbReference type="VEuPathDB" id="VectorBase:LDEU001578"/>
<evidence type="ECO:0000256" key="5">
    <source>
        <dbReference type="SAM" id="Phobius"/>
    </source>
</evidence>
<evidence type="ECO:0000256" key="4">
    <source>
        <dbReference type="ARBA" id="ARBA00023140"/>
    </source>
</evidence>
<comment type="similarity">
    <text evidence="2">Belongs to the ATP-dependent AMP-binding enzyme family.</text>
</comment>
<gene>
    <name evidence="7" type="ORF">B4U80_12550</name>
</gene>
<keyword evidence="4" id="KW-0576">Peroxisome</keyword>
<proteinExistence type="inferred from homology"/>
<dbReference type="Pfam" id="PF00501">
    <property type="entry name" value="AMP-binding"/>
    <property type="match status" value="1"/>
</dbReference>
<dbReference type="AlphaFoldDB" id="A0A443SSH8"/>
<dbReference type="SUPFAM" id="SSF56801">
    <property type="entry name" value="Acetyl-CoA synthetase-like"/>
    <property type="match status" value="1"/>
</dbReference>
<organism evidence="7 8">
    <name type="scientific">Leptotrombidium deliense</name>
    <dbReference type="NCBI Taxonomy" id="299467"/>
    <lineage>
        <taxon>Eukaryota</taxon>
        <taxon>Metazoa</taxon>
        <taxon>Ecdysozoa</taxon>
        <taxon>Arthropoda</taxon>
        <taxon>Chelicerata</taxon>
        <taxon>Arachnida</taxon>
        <taxon>Acari</taxon>
        <taxon>Acariformes</taxon>
        <taxon>Trombidiformes</taxon>
        <taxon>Prostigmata</taxon>
        <taxon>Anystina</taxon>
        <taxon>Parasitengona</taxon>
        <taxon>Trombiculoidea</taxon>
        <taxon>Trombiculidae</taxon>
        <taxon>Leptotrombidium</taxon>
    </lineage>
</organism>
<accession>A0A443SSH8</accession>
<feature type="domain" description="AMP-dependent synthetase/ligase" evidence="6">
    <location>
        <begin position="32"/>
        <end position="257"/>
    </location>
</feature>
<dbReference type="STRING" id="299467.A0A443SSH8"/>
<dbReference type="InterPro" id="IPR020845">
    <property type="entry name" value="AMP-binding_CS"/>
</dbReference>
<evidence type="ECO:0000256" key="2">
    <source>
        <dbReference type="ARBA" id="ARBA00006432"/>
    </source>
</evidence>
<dbReference type="PANTHER" id="PTHR24096">
    <property type="entry name" value="LONG-CHAIN-FATTY-ACID--COA LIGASE"/>
    <property type="match status" value="1"/>
</dbReference>
<feature type="transmembrane region" description="Helical" evidence="5">
    <location>
        <begin position="67"/>
        <end position="87"/>
    </location>
</feature>
<dbReference type="GO" id="GO:0016405">
    <property type="term" value="F:CoA-ligase activity"/>
    <property type="evidence" value="ECO:0007669"/>
    <property type="project" value="TreeGrafter"/>
</dbReference>
<dbReference type="OrthoDB" id="6507574at2759"/>
<sequence length="257" mass="28956">MNGLNNKVCIQDKCVVSNRKIDCEKNKVWKAKEVVDSILKLTSNFIEIGIKKGDIVAVQAPNSDYQVIVYFAVVAIGAVYTGCMHNAPPNELMKIIKETNPSYLILSEDRLEAYKLVRFEHKSVKKVFLVDMMNHSSELLSIPKLINDMKSVDEIHLKDVISVVNGDDVLQIVFSSGSTGLPKPILLSNRNLTADFETTGKHYNMINNEDTVALYFPLYHTIGSAILSFCFYAAAKCCIFIDDTNEKIYEMCHKYKV</sequence>